<evidence type="ECO:0000256" key="1">
    <source>
        <dbReference type="ARBA" id="ARBA00004173"/>
    </source>
</evidence>
<dbReference type="Proteomes" id="UP000822476">
    <property type="component" value="Unassembled WGS sequence"/>
</dbReference>
<dbReference type="SMART" id="SM01387">
    <property type="entry name" value="Ribosomal_S15"/>
    <property type="match status" value="1"/>
</dbReference>
<dbReference type="GO" id="GO:0003723">
    <property type="term" value="F:RNA binding"/>
    <property type="evidence" value="ECO:0007669"/>
    <property type="project" value="TreeGrafter"/>
</dbReference>
<keyword evidence="6" id="KW-0687">Ribonucleoprotein</keyword>
<dbReference type="GO" id="GO:0003735">
    <property type="term" value="F:structural constituent of ribosome"/>
    <property type="evidence" value="ECO:0007669"/>
    <property type="project" value="InterPro"/>
</dbReference>
<evidence type="ECO:0000313" key="10">
    <source>
        <dbReference type="EMBL" id="KAF7259586.1"/>
    </source>
</evidence>
<dbReference type="EMBL" id="JTDE01001131">
    <property type="protein sequence ID" value="KAF7259586.1"/>
    <property type="molecule type" value="Genomic_DNA"/>
</dbReference>
<feature type="coiled-coil region" evidence="9">
    <location>
        <begin position="235"/>
        <end position="282"/>
    </location>
</feature>
<dbReference type="AlphaFoldDB" id="A0A8S9Z267"/>
<dbReference type="GO" id="GO:0032543">
    <property type="term" value="P:mitochondrial translation"/>
    <property type="evidence" value="ECO:0007669"/>
    <property type="project" value="TreeGrafter"/>
</dbReference>
<organism evidence="10 11">
    <name type="scientific">Paragonimus skrjabini miyazakii</name>
    <dbReference type="NCBI Taxonomy" id="59628"/>
    <lineage>
        <taxon>Eukaryota</taxon>
        <taxon>Metazoa</taxon>
        <taxon>Spiralia</taxon>
        <taxon>Lophotrochozoa</taxon>
        <taxon>Platyhelminthes</taxon>
        <taxon>Trematoda</taxon>
        <taxon>Digenea</taxon>
        <taxon>Plagiorchiida</taxon>
        <taxon>Troglotremata</taxon>
        <taxon>Troglotrematidae</taxon>
        <taxon>Paragonimus</taxon>
    </lineage>
</organism>
<comment type="subcellular location">
    <subcellularLocation>
        <location evidence="1">Mitochondrion</location>
    </subcellularLocation>
</comment>
<dbReference type="InterPro" id="IPR052137">
    <property type="entry name" value="uS15_ribosomal"/>
</dbReference>
<comment type="similarity">
    <text evidence="2">Belongs to the universal ribosomal protein uS15 family.</text>
</comment>
<evidence type="ECO:0000256" key="4">
    <source>
        <dbReference type="ARBA" id="ARBA00022980"/>
    </source>
</evidence>
<evidence type="ECO:0000256" key="3">
    <source>
        <dbReference type="ARBA" id="ARBA00022946"/>
    </source>
</evidence>
<evidence type="ECO:0000256" key="7">
    <source>
        <dbReference type="ARBA" id="ARBA00035249"/>
    </source>
</evidence>
<keyword evidence="9" id="KW-0175">Coiled coil</keyword>
<evidence type="ECO:0000313" key="11">
    <source>
        <dbReference type="Proteomes" id="UP000822476"/>
    </source>
</evidence>
<reference evidence="10" key="1">
    <citation type="submission" date="2019-07" db="EMBL/GenBank/DDBJ databases">
        <title>Annotation for the trematode Paragonimus miyazaki's.</title>
        <authorList>
            <person name="Choi Y.-J."/>
        </authorList>
    </citation>
    <scope>NUCLEOTIDE SEQUENCE</scope>
    <source>
        <strain evidence="10">Japan</strain>
    </source>
</reference>
<keyword evidence="11" id="KW-1185">Reference proteome</keyword>
<evidence type="ECO:0000256" key="5">
    <source>
        <dbReference type="ARBA" id="ARBA00023128"/>
    </source>
</evidence>
<keyword evidence="5" id="KW-0496">Mitochondrion</keyword>
<name>A0A8S9Z267_9TREM</name>
<dbReference type="SUPFAM" id="SSF47060">
    <property type="entry name" value="S15/NS1 RNA-binding domain"/>
    <property type="match status" value="1"/>
</dbReference>
<proteinExistence type="inferred from homology"/>
<sequence length="322" mass="37906">MLGLISRLLSQSLRSTSTFSSQSGFHSTAKMNRWYRHFFQKKVVEPPREMDLFPNDWEHKLYEPFLPQTVRSCVQQSPSFQNLDDRAKKIFTYQFRSKHVEFTDQLHTKLKEFGYHPSDVSVGAQVIRMTMKIRFKKKMLQEHPRNKTLRASTRALINARVPTLRLLRATNLPEFNRLTKALEITGFRHPDPFDLPETNPIVERKKAVRADCFQLRLTKLANLKVDLAASEQTFYERKEKRMNKMLQDLASLQQNESGDGNMEDAKRMLESLFQEVIKERQNEVLSGPEQDALSWYANEAVQRERYATLQAEKAQRQLRRKR</sequence>
<dbReference type="InterPro" id="IPR000589">
    <property type="entry name" value="Ribosomal_uS15"/>
</dbReference>
<dbReference type="OrthoDB" id="441444at2759"/>
<evidence type="ECO:0000256" key="8">
    <source>
        <dbReference type="ARBA" id="ARBA00035528"/>
    </source>
</evidence>
<evidence type="ECO:0000256" key="2">
    <source>
        <dbReference type="ARBA" id="ARBA00008434"/>
    </source>
</evidence>
<dbReference type="PANTHER" id="PTHR46685:SF1">
    <property type="entry name" value="SMALL RIBOSOMAL SUBUNIT PROTEIN US15M"/>
    <property type="match status" value="1"/>
</dbReference>
<keyword evidence="3" id="KW-0809">Transit peptide</keyword>
<comment type="caution">
    <text evidence="10">The sequence shown here is derived from an EMBL/GenBank/DDBJ whole genome shotgun (WGS) entry which is preliminary data.</text>
</comment>
<dbReference type="GO" id="GO:0005763">
    <property type="term" value="C:mitochondrial small ribosomal subunit"/>
    <property type="evidence" value="ECO:0007669"/>
    <property type="project" value="TreeGrafter"/>
</dbReference>
<dbReference type="PANTHER" id="PTHR46685">
    <property type="entry name" value="28S RIBOSOMAL PROTEIN S15, MITOCHONDRIAL"/>
    <property type="match status" value="1"/>
</dbReference>
<protein>
    <recommendedName>
        <fullName evidence="7">Small ribosomal subunit protein uS15m</fullName>
    </recommendedName>
    <alternativeName>
        <fullName evidence="8">28S ribosomal protein S15, mitochondrial</fullName>
    </alternativeName>
</protein>
<dbReference type="InterPro" id="IPR009068">
    <property type="entry name" value="uS15_NS1_RNA-bd_sf"/>
</dbReference>
<gene>
    <name evidence="10" type="ORF">EG68_03256</name>
</gene>
<dbReference type="Gene3D" id="1.10.287.10">
    <property type="entry name" value="S15/NS1, RNA-binding"/>
    <property type="match status" value="1"/>
</dbReference>
<evidence type="ECO:0000256" key="6">
    <source>
        <dbReference type="ARBA" id="ARBA00023274"/>
    </source>
</evidence>
<keyword evidence="4" id="KW-0689">Ribosomal protein</keyword>
<evidence type="ECO:0000256" key="9">
    <source>
        <dbReference type="SAM" id="Coils"/>
    </source>
</evidence>
<accession>A0A8S9Z267</accession>